<sequence>MTTRPILPAGRRAAVTSLSRSAATGGRSSGCGPGKSGKPEPFTTPLVCDGWRDMAARTFIVVGGTSGLGLAVARLLVDEHRVVVLGDAADEVAAATNDLGCAGLVCDVSSYDHVRRAFGEVVDRYGEIDGVAARASMWAGGDLADLSPERIRRTVEVNVLGTTFVLKEALEHLRRQGYGTVVYIGAMAVTQPRPGIPVYRATKSYGSSLVESLAEAQHSNRIKVMQLHPGPMPTRLQERVGDEFLDEVYALPDQVAAEVVRLLLLAPDDLYVSGERVLRADGRW</sequence>
<evidence type="ECO:0000256" key="3">
    <source>
        <dbReference type="SAM" id="MobiDB-lite"/>
    </source>
</evidence>
<dbReference type="AlphaFoldDB" id="A0A5C4QNM0"/>
<proteinExistence type="inferred from homology"/>
<comment type="similarity">
    <text evidence="1">Belongs to the short-chain dehydrogenases/reductases (SDR) family.</text>
</comment>
<evidence type="ECO:0000313" key="5">
    <source>
        <dbReference type="Proteomes" id="UP000306145"/>
    </source>
</evidence>
<keyword evidence="5" id="KW-1185">Reference proteome</keyword>
<dbReference type="OrthoDB" id="9806974at2"/>
<dbReference type="InterPro" id="IPR002347">
    <property type="entry name" value="SDR_fam"/>
</dbReference>
<evidence type="ECO:0000313" key="4">
    <source>
        <dbReference type="EMBL" id="TNH25725.1"/>
    </source>
</evidence>
<dbReference type="PANTHER" id="PTHR43008">
    <property type="entry name" value="BENZIL REDUCTASE"/>
    <property type="match status" value="1"/>
</dbReference>
<dbReference type="CDD" id="cd05233">
    <property type="entry name" value="SDR_c"/>
    <property type="match status" value="1"/>
</dbReference>
<dbReference type="Pfam" id="PF00106">
    <property type="entry name" value="adh_short"/>
    <property type="match status" value="1"/>
</dbReference>
<comment type="caution">
    <text evidence="4">The sequence shown here is derived from an EMBL/GenBank/DDBJ whole genome shotgun (WGS) entry which is preliminary data.</text>
</comment>
<dbReference type="SUPFAM" id="SSF51735">
    <property type="entry name" value="NAD(P)-binding Rossmann-fold domains"/>
    <property type="match status" value="1"/>
</dbReference>
<gene>
    <name evidence="4" type="ORF">FHG89_22650</name>
</gene>
<organism evidence="4 5">
    <name type="scientific">Micromonospora orduensis</name>
    <dbReference type="NCBI Taxonomy" id="1420891"/>
    <lineage>
        <taxon>Bacteria</taxon>
        <taxon>Bacillati</taxon>
        <taxon>Actinomycetota</taxon>
        <taxon>Actinomycetes</taxon>
        <taxon>Micromonosporales</taxon>
        <taxon>Micromonosporaceae</taxon>
        <taxon>Micromonospora</taxon>
    </lineage>
</organism>
<dbReference type="Proteomes" id="UP000306145">
    <property type="component" value="Unassembled WGS sequence"/>
</dbReference>
<evidence type="ECO:0000256" key="1">
    <source>
        <dbReference type="ARBA" id="ARBA00006484"/>
    </source>
</evidence>
<dbReference type="EMBL" id="VDFY01000196">
    <property type="protein sequence ID" value="TNH25725.1"/>
    <property type="molecule type" value="Genomic_DNA"/>
</dbReference>
<dbReference type="PRINTS" id="PR00081">
    <property type="entry name" value="GDHRDH"/>
</dbReference>
<protein>
    <submittedName>
        <fullName evidence="4">SDR family oxidoreductase</fullName>
    </submittedName>
</protein>
<keyword evidence="2" id="KW-0560">Oxidoreductase</keyword>
<name>A0A5C4QNM0_9ACTN</name>
<dbReference type="PANTHER" id="PTHR43008:SF4">
    <property type="entry name" value="CHAIN DEHYDROGENASE, PUTATIVE (AFU_ORTHOLOGUE AFUA_4G08710)-RELATED"/>
    <property type="match status" value="1"/>
</dbReference>
<accession>A0A5C4QNM0</accession>
<reference evidence="4 5" key="1">
    <citation type="submission" date="2019-06" db="EMBL/GenBank/DDBJ databases">
        <title>Micromonospora ordensis sp. nov., isolated from deep marine sediment.</title>
        <authorList>
            <person name="Veyisoglu A."/>
            <person name="Carro L."/>
            <person name="Klenk H.-P."/>
            <person name="Sahin N."/>
        </authorList>
    </citation>
    <scope>NUCLEOTIDE SEQUENCE [LARGE SCALE GENOMIC DNA]</scope>
    <source>
        <strain evidence="4 5">S2509</strain>
    </source>
</reference>
<feature type="region of interest" description="Disordered" evidence="3">
    <location>
        <begin position="18"/>
        <end position="39"/>
    </location>
</feature>
<dbReference type="InterPro" id="IPR036291">
    <property type="entry name" value="NAD(P)-bd_dom_sf"/>
</dbReference>
<evidence type="ECO:0000256" key="2">
    <source>
        <dbReference type="ARBA" id="ARBA00023002"/>
    </source>
</evidence>
<dbReference type="Gene3D" id="3.40.50.720">
    <property type="entry name" value="NAD(P)-binding Rossmann-like Domain"/>
    <property type="match status" value="1"/>
</dbReference>
<dbReference type="GO" id="GO:0050664">
    <property type="term" value="F:oxidoreductase activity, acting on NAD(P)H, oxygen as acceptor"/>
    <property type="evidence" value="ECO:0007669"/>
    <property type="project" value="TreeGrafter"/>
</dbReference>